<sequence length="49" mass="5103">MPAEQITVHSCGGSAGFDLFGRTGFPFHPPVGGTITFLPIAGDLECQKP</sequence>
<comment type="caution">
    <text evidence="1">The sequence shown here is derived from an EMBL/GenBank/DDBJ whole genome shotgun (WGS) entry which is preliminary data.</text>
</comment>
<reference evidence="1 2" key="1">
    <citation type="submission" date="2013-08" db="EMBL/GenBank/DDBJ databases">
        <title>Gluconobacter thailandicus NBRC 3257 whole genome sequence.</title>
        <authorList>
            <person name="Matsutani M."/>
            <person name="Yakushi T."/>
            <person name="Matsushita K."/>
        </authorList>
    </citation>
    <scope>NUCLEOTIDE SEQUENCE [LARGE SCALE GENOMIC DNA]</scope>
    <source>
        <strain evidence="1 2">NBRC 3257</strain>
    </source>
</reference>
<evidence type="ECO:0000313" key="1">
    <source>
        <dbReference type="EMBL" id="GAD27687.1"/>
    </source>
</evidence>
<protein>
    <submittedName>
        <fullName evidence="1">Uncharacterized protein</fullName>
    </submittedName>
</protein>
<dbReference type="Proteomes" id="UP000018209">
    <property type="component" value="Unassembled WGS sequence"/>
</dbReference>
<dbReference type="EMBL" id="BASM01000034">
    <property type="protein sequence ID" value="GAD27687.1"/>
    <property type="molecule type" value="Genomic_DNA"/>
</dbReference>
<evidence type="ECO:0000313" key="2">
    <source>
        <dbReference type="Proteomes" id="UP000018209"/>
    </source>
</evidence>
<accession>A0ABQ0IZQ7</accession>
<name>A0ABQ0IZQ7_GLUTH</name>
<keyword evidence="2" id="KW-1185">Reference proteome</keyword>
<proteinExistence type="predicted"/>
<organism evidence="1 2">
    <name type="scientific">Gluconobacter thailandicus NBRC 3257</name>
    <dbReference type="NCBI Taxonomy" id="1381097"/>
    <lineage>
        <taxon>Bacteria</taxon>
        <taxon>Pseudomonadati</taxon>
        <taxon>Pseudomonadota</taxon>
        <taxon>Alphaproteobacteria</taxon>
        <taxon>Acetobacterales</taxon>
        <taxon>Acetobacteraceae</taxon>
        <taxon>Gluconobacter</taxon>
    </lineage>
</organism>
<gene>
    <name evidence="1" type="ORF">NBRC3257_2686</name>
</gene>